<dbReference type="GO" id="GO:0016874">
    <property type="term" value="F:ligase activity"/>
    <property type="evidence" value="ECO:0007669"/>
    <property type="project" value="UniProtKB-KW"/>
</dbReference>
<dbReference type="PANTHER" id="PTHR45765:SF1">
    <property type="entry name" value="METHIONINE--TRNA LIGASE, CYTOPLASMIC"/>
    <property type="match status" value="1"/>
</dbReference>
<evidence type="ECO:0000256" key="8">
    <source>
        <dbReference type="RuleBase" id="RU363039"/>
    </source>
</evidence>
<dbReference type="Gene3D" id="1.10.730.10">
    <property type="entry name" value="Isoleucyl-tRNA Synthetase, Domain 1"/>
    <property type="match status" value="1"/>
</dbReference>
<sequence length="705" mass="79075">MSHAGFFNSAQAASCAHTSTSFHAGTAPARGLSASKQAQRMTFPKRAVITCGMPYGNKNLHFGHIGGVFVPADFFARFMRDRIGAENVVFVSGTDCFGSPIMEGHRKREQQGYAGSILDYVKENHNAQKAALDAYGISLNLYLGSGLEPAAHIHQELTYRVLERLHSRGYLTKRSTKQFFDTTYNQLLNGRQVIGRCPVRGCKSEKAYADECDLGHQFDPEELIAPVSQLSNTTPELRYVDNWYFDLPRFQHELEELCGTWDNDALVRDVVSQTVRESLAAPVMYIQDKFRDAFNSVADTLPQHTVCEAQKGQQSFSVCFANWEDRDCARGILEDAHIRFRTGKTLLPFRITGNISWGVKAPALEDTDGLTVWCWPESLWAPISFTQTALELDKAQTNPQLSTHDWKQWWCSDDSNVYQFMGQDNIYFYCVAQPAIWQALDWGLTNDIPVANYHILFMNKKASSSSDIKPPMAAELLDSYKNWQLRAHWLSLALDTKAVSFSPKAFDTSCSHVDKQTGMPVAVKDDPRVSDPALKETAFLTNIFNRLARSCFYGAQKSTNGCLPAVDADALTKETCADALIAFETEAGLTHAHSALAHAEELVRWANKRWGDDAKAAVTAGDDTAYAQALANAFYCLRAGTLMLHPCVYEQCETIAQMMNFDAQLFFSWEYAFIGPYELAQLCGHRAEEHQLQHIEPRFDFFKKA</sequence>
<evidence type="ECO:0000256" key="5">
    <source>
        <dbReference type="ARBA" id="ARBA00022917"/>
    </source>
</evidence>
<evidence type="ECO:0000256" key="7">
    <source>
        <dbReference type="ARBA" id="ARBA00047364"/>
    </source>
</evidence>
<organism evidence="10 11">
    <name type="scientific">Fannyhessea vaginae PB189-T1-4</name>
    <dbReference type="NCBI Taxonomy" id="866774"/>
    <lineage>
        <taxon>Bacteria</taxon>
        <taxon>Bacillati</taxon>
        <taxon>Actinomycetota</taxon>
        <taxon>Coriobacteriia</taxon>
        <taxon>Coriobacteriales</taxon>
        <taxon>Atopobiaceae</taxon>
        <taxon>Fannyhessea</taxon>
    </lineage>
</organism>
<evidence type="ECO:0000256" key="2">
    <source>
        <dbReference type="ARBA" id="ARBA00022598"/>
    </source>
</evidence>
<keyword evidence="4 8" id="KW-0067">ATP-binding</keyword>
<evidence type="ECO:0000256" key="6">
    <source>
        <dbReference type="ARBA" id="ARBA00023146"/>
    </source>
</evidence>
<evidence type="ECO:0000313" key="11">
    <source>
        <dbReference type="Proteomes" id="UP000004431"/>
    </source>
</evidence>
<gene>
    <name evidence="10" type="ORF">HMPREF9248_0319</name>
</gene>
<keyword evidence="5 8" id="KW-0648">Protein biosynthesis</keyword>
<dbReference type="InterPro" id="IPR023458">
    <property type="entry name" value="Met-tRNA_ligase_1"/>
</dbReference>
<dbReference type="InterPro" id="IPR014729">
    <property type="entry name" value="Rossmann-like_a/b/a_fold"/>
</dbReference>
<dbReference type="PANTHER" id="PTHR45765">
    <property type="entry name" value="METHIONINE--TRNA LIGASE"/>
    <property type="match status" value="1"/>
</dbReference>
<comment type="caution">
    <text evidence="10">The sequence shown here is derived from an EMBL/GenBank/DDBJ whole genome shotgun (WGS) entry which is preliminary data.</text>
</comment>
<dbReference type="SUPFAM" id="SSF47323">
    <property type="entry name" value="Anticodon-binding domain of a subclass of class I aminoacyl-tRNA synthetases"/>
    <property type="match status" value="1"/>
</dbReference>
<name>A0ABN0B093_9ACTN</name>
<dbReference type="Gene3D" id="3.40.50.620">
    <property type="entry name" value="HUPs"/>
    <property type="match status" value="2"/>
</dbReference>
<dbReference type="InterPro" id="IPR009080">
    <property type="entry name" value="tRNAsynth_Ia_anticodon-bd"/>
</dbReference>
<proteinExistence type="inferred from homology"/>
<protein>
    <submittedName>
        <fullName evidence="10">tRNA ligases class I (M)</fullName>
    </submittedName>
</protein>
<comment type="similarity">
    <text evidence="1">Belongs to the class-I aminoacyl-tRNA synthetase family. MetG type 1 subfamily.</text>
</comment>
<keyword evidence="6 8" id="KW-0030">Aminoacyl-tRNA synthetase</keyword>
<dbReference type="Pfam" id="PF09334">
    <property type="entry name" value="tRNA-synt_1g"/>
    <property type="match status" value="2"/>
</dbReference>
<dbReference type="RefSeq" id="WP_006304176.1">
    <property type="nucleotide sequence ID" value="NZ_AEDQ01000018.1"/>
</dbReference>
<dbReference type="InterPro" id="IPR015413">
    <property type="entry name" value="Methionyl/Leucyl_tRNA_Synth"/>
</dbReference>
<evidence type="ECO:0000256" key="3">
    <source>
        <dbReference type="ARBA" id="ARBA00022741"/>
    </source>
</evidence>
<keyword evidence="3 8" id="KW-0547">Nucleotide-binding</keyword>
<evidence type="ECO:0000313" key="10">
    <source>
        <dbReference type="EMBL" id="EFL44159.1"/>
    </source>
</evidence>
<dbReference type="SUPFAM" id="SSF52374">
    <property type="entry name" value="Nucleotidylyl transferase"/>
    <property type="match status" value="1"/>
</dbReference>
<keyword evidence="2 8" id="KW-0436">Ligase</keyword>
<comment type="catalytic activity">
    <reaction evidence="7">
        <text>tRNA(Met) + L-methionine + ATP = L-methionyl-tRNA(Met) + AMP + diphosphate</text>
        <dbReference type="Rhea" id="RHEA:13481"/>
        <dbReference type="Rhea" id="RHEA-COMP:9667"/>
        <dbReference type="Rhea" id="RHEA-COMP:9698"/>
        <dbReference type="ChEBI" id="CHEBI:30616"/>
        <dbReference type="ChEBI" id="CHEBI:33019"/>
        <dbReference type="ChEBI" id="CHEBI:57844"/>
        <dbReference type="ChEBI" id="CHEBI:78442"/>
        <dbReference type="ChEBI" id="CHEBI:78530"/>
        <dbReference type="ChEBI" id="CHEBI:456215"/>
        <dbReference type="EC" id="6.1.1.10"/>
    </reaction>
</comment>
<evidence type="ECO:0000259" key="9">
    <source>
        <dbReference type="Pfam" id="PF09334"/>
    </source>
</evidence>
<dbReference type="Proteomes" id="UP000004431">
    <property type="component" value="Unassembled WGS sequence"/>
</dbReference>
<evidence type="ECO:0000256" key="4">
    <source>
        <dbReference type="ARBA" id="ARBA00022840"/>
    </source>
</evidence>
<dbReference type="EMBL" id="AEDQ01000018">
    <property type="protein sequence ID" value="EFL44159.1"/>
    <property type="molecule type" value="Genomic_DNA"/>
</dbReference>
<accession>A0ABN0B093</accession>
<keyword evidence="11" id="KW-1185">Reference proteome</keyword>
<dbReference type="Gene3D" id="2.20.28.20">
    <property type="entry name" value="Methionyl-tRNA synthetase, Zn-domain"/>
    <property type="match status" value="1"/>
</dbReference>
<evidence type="ECO:0000256" key="1">
    <source>
        <dbReference type="ARBA" id="ARBA00008258"/>
    </source>
</evidence>
<feature type="domain" description="Methionyl/Leucyl tRNA synthetase" evidence="9">
    <location>
        <begin position="48"/>
        <end position="279"/>
    </location>
</feature>
<dbReference type="InterPro" id="IPR029038">
    <property type="entry name" value="MetRS_Zn"/>
</dbReference>
<feature type="domain" description="Methionyl/Leucyl tRNA synthetase" evidence="9">
    <location>
        <begin position="345"/>
        <end position="506"/>
    </location>
</feature>
<reference evidence="10 11" key="1">
    <citation type="submission" date="2010-08" db="EMBL/GenBank/DDBJ databases">
        <authorList>
            <person name="Durkin A.S."/>
            <person name="Madupu R."/>
            <person name="Torralba M."/>
            <person name="Gillis M."/>
            <person name="Methe B."/>
            <person name="Sutton G."/>
            <person name="Nelson K.E."/>
        </authorList>
    </citation>
    <scope>NUCLEOTIDE SEQUENCE [LARGE SCALE GENOMIC DNA]</scope>
    <source>
        <strain evidence="10 11">PB189-T1-4</strain>
    </source>
</reference>